<dbReference type="RefSeq" id="WP_230528045.1">
    <property type="nucleotide sequence ID" value="NZ_JAJGAK010000004.1"/>
</dbReference>
<dbReference type="GO" id="GO:0016757">
    <property type="term" value="F:glycosyltransferase activity"/>
    <property type="evidence" value="ECO:0007669"/>
    <property type="project" value="UniProtKB-KW"/>
</dbReference>
<reference evidence="3" key="1">
    <citation type="submission" date="2021-10" db="EMBL/GenBank/DDBJ databases">
        <authorList>
            <person name="Lyu M."/>
            <person name="Wang X."/>
            <person name="Meng X."/>
            <person name="Xu K."/>
        </authorList>
    </citation>
    <scope>NUCLEOTIDE SEQUENCE</scope>
    <source>
        <strain evidence="3">A6</strain>
    </source>
</reference>
<dbReference type="Gene3D" id="3.90.550.10">
    <property type="entry name" value="Spore Coat Polysaccharide Biosynthesis Protein SpsA, Chain A"/>
    <property type="match status" value="1"/>
</dbReference>
<evidence type="ECO:0000256" key="1">
    <source>
        <dbReference type="SAM" id="MobiDB-lite"/>
    </source>
</evidence>
<name>A0ABS8JKW1_9GAMM</name>
<dbReference type="Proteomes" id="UP001165293">
    <property type="component" value="Unassembled WGS sequence"/>
</dbReference>
<accession>A0ABS8JKW1</accession>
<organism evidence="3 4">
    <name type="scientific">Noviluteimonas lactosilytica</name>
    <dbReference type="NCBI Taxonomy" id="2888523"/>
    <lineage>
        <taxon>Bacteria</taxon>
        <taxon>Pseudomonadati</taxon>
        <taxon>Pseudomonadota</taxon>
        <taxon>Gammaproteobacteria</taxon>
        <taxon>Lysobacterales</taxon>
        <taxon>Lysobacteraceae</taxon>
        <taxon>Noviluteimonas</taxon>
    </lineage>
</organism>
<sequence length="351" mass="39976">MEWSPHPGLVALAGLPRISVALCVYNGEAWLRPQLDSLLAQEGVELEVVVVDDCSSDGSLALLQEYARRDPRIRVHANQVNLGHLRSFEKCMSLCDAPMIAPCDQDDVWHPRKLATLARAIGKADMAYCDSAYIDGDGQPIGRNISDDLATMHDGRDPMKFVFQNTVSGHALLVRREVFDAARPFPHELYHDWWLAIRAAAGNGVVFVDEPLVQFRRHVSAYSPLGKKEVQSRRERKKQRKQQRADAQLEGKRWPGSPDRRWLEERMYLLDAFGQTGWRGSEDARLWQSALSPGLAGSASGLFRMIWRNRASLPPFRGIAWINALQFFRRTRRRLRRALLQDPLETRLFRG</sequence>
<dbReference type="InterPro" id="IPR001173">
    <property type="entry name" value="Glyco_trans_2-like"/>
</dbReference>
<keyword evidence="4" id="KW-1185">Reference proteome</keyword>
<dbReference type="InterPro" id="IPR050834">
    <property type="entry name" value="Glycosyltransf_2"/>
</dbReference>
<dbReference type="EMBL" id="JAJGAK010000004">
    <property type="protein sequence ID" value="MCC8364250.1"/>
    <property type="molecule type" value="Genomic_DNA"/>
</dbReference>
<keyword evidence="3" id="KW-0328">Glycosyltransferase</keyword>
<evidence type="ECO:0000259" key="2">
    <source>
        <dbReference type="Pfam" id="PF00535"/>
    </source>
</evidence>
<dbReference type="InterPro" id="IPR029044">
    <property type="entry name" value="Nucleotide-diphossugar_trans"/>
</dbReference>
<feature type="domain" description="Glycosyltransferase 2-like" evidence="2">
    <location>
        <begin position="19"/>
        <end position="180"/>
    </location>
</feature>
<feature type="compositionally biased region" description="Basic and acidic residues" evidence="1">
    <location>
        <begin position="243"/>
        <end position="255"/>
    </location>
</feature>
<keyword evidence="3" id="KW-0808">Transferase</keyword>
<protein>
    <submittedName>
        <fullName evidence="3">Glycosyltransferase</fullName>
        <ecNumber evidence="3">2.4.-.-</ecNumber>
    </submittedName>
</protein>
<dbReference type="EC" id="2.4.-.-" evidence="3"/>
<comment type="caution">
    <text evidence="3">The sequence shown here is derived from an EMBL/GenBank/DDBJ whole genome shotgun (WGS) entry which is preliminary data.</text>
</comment>
<feature type="region of interest" description="Disordered" evidence="1">
    <location>
        <begin position="226"/>
        <end position="255"/>
    </location>
</feature>
<evidence type="ECO:0000313" key="4">
    <source>
        <dbReference type="Proteomes" id="UP001165293"/>
    </source>
</evidence>
<gene>
    <name evidence="3" type="ORF">LK996_14325</name>
</gene>
<evidence type="ECO:0000313" key="3">
    <source>
        <dbReference type="EMBL" id="MCC8364250.1"/>
    </source>
</evidence>
<dbReference type="SUPFAM" id="SSF53448">
    <property type="entry name" value="Nucleotide-diphospho-sugar transferases"/>
    <property type="match status" value="1"/>
</dbReference>
<dbReference type="PANTHER" id="PTHR43685:SF11">
    <property type="entry name" value="GLYCOSYLTRANSFERASE TAGX-RELATED"/>
    <property type="match status" value="1"/>
</dbReference>
<dbReference type="PANTHER" id="PTHR43685">
    <property type="entry name" value="GLYCOSYLTRANSFERASE"/>
    <property type="match status" value="1"/>
</dbReference>
<dbReference type="Pfam" id="PF00535">
    <property type="entry name" value="Glycos_transf_2"/>
    <property type="match status" value="1"/>
</dbReference>
<proteinExistence type="predicted"/>